<dbReference type="InterPro" id="IPR051824">
    <property type="entry name" value="LRR_Rcpt-Like_S/T_Kinase"/>
</dbReference>
<dbReference type="GO" id="GO:0004672">
    <property type="term" value="F:protein kinase activity"/>
    <property type="evidence" value="ECO:0007669"/>
    <property type="project" value="InterPro"/>
</dbReference>
<dbReference type="PANTHER" id="PTHR48006:SF28">
    <property type="entry name" value="LEUCINE-RICH REPEAT PROTEIN KINASE FAMILY PROTEIN"/>
    <property type="match status" value="1"/>
</dbReference>
<organism evidence="4 5">
    <name type="scientific">Rubus argutus</name>
    <name type="common">Southern blackberry</name>
    <dbReference type="NCBI Taxonomy" id="59490"/>
    <lineage>
        <taxon>Eukaryota</taxon>
        <taxon>Viridiplantae</taxon>
        <taxon>Streptophyta</taxon>
        <taxon>Embryophyta</taxon>
        <taxon>Tracheophyta</taxon>
        <taxon>Spermatophyta</taxon>
        <taxon>Magnoliopsida</taxon>
        <taxon>eudicotyledons</taxon>
        <taxon>Gunneridae</taxon>
        <taxon>Pentapetalae</taxon>
        <taxon>rosids</taxon>
        <taxon>fabids</taxon>
        <taxon>Rosales</taxon>
        <taxon>Rosaceae</taxon>
        <taxon>Rosoideae</taxon>
        <taxon>Rosoideae incertae sedis</taxon>
        <taxon>Rubus</taxon>
    </lineage>
</organism>
<evidence type="ECO:0000313" key="4">
    <source>
        <dbReference type="EMBL" id="KAK9919317.1"/>
    </source>
</evidence>
<comment type="subcellular location">
    <subcellularLocation>
        <location evidence="1">Membrane</location>
        <topology evidence="1">Single-pass type I membrane protein</topology>
    </subcellularLocation>
</comment>
<dbReference type="PROSITE" id="PS00108">
    <property type="entry name" value="PROTEIN_KINASE_ST"/>
    <property type="match status" value="1"/>
</dbReference>
<dbReference type="InterPro" id="IPR008271">
    <property type="entry name" value="Ser/Thr_kinase_AS"/>
</dbReference>
<accession>A0AAW1W4B4</accession>
<dbReference type="PANTHER" id="PTHR48006">
    <property type="entry name" value="LEUCINE-RICH REPEAT-CONTAINING PROTEIN DDB_G0281931-RELATED"/>
    <property type="match status" value="1"/>
</dbReference>
<feature type="transmembrane region" description="Helical" evidence="2">
    <location>
        <begin position="20"/>
        <end position="40"/>
    </location>
</feature>
<dbReference type="GO" id="GO:0005524">
    <property type="term" value="F:ATP binding"/>
    <property type="evidence" value="ECO:0007669"/>
    <property type="project" value="InterPro"/>
</dbReference>
<keyword evidence="5" id="KW-1185">Reference proteome</keyword>
<comment type="caution">
    <text evidence="4">The sequence shown here is derived from an EMBL/GenBank/DDBJ whole genome shotgun (WGS) entry which is preliminary data.</text>
</comment>
<dbReference type="SMART" id="SM00220">
    <property type="entry name" value="S_TKc"/>
    <property type="match status" value="1"/>
</dbReference>
<dbReference type="FunFam" id="1.10.510.10:FF:000530">
    <property type="entry name" value="probable receptor-like protein kinase At5g59700"/>
    <property type="match status" value="1"/>
</dbReference>
<gene>
    <name evidence="4" type="ORF">M0R45_027921</name>
</gene>
<dbReference type="InterPro" id="IPR011009">
    <property type="entry name" value="Kinase-like_dom_sf"/>
</dbReference>
<sequence>MLDKFEPGYFKLKYSLVEAVLSIFIAISGLVLIVLLIKYVTKKKPKKPILSGSAAHTWSGLYRFSKVEIENAINYGPERKNLGRGSAGNVYKGILPSGQVVAVKHINKSNTSDSFTREVEGLSRVRHPNLVCLFGCCVEGGEQYLVYEYCSSGNLAQHLLRNDPVLTWERRVKILRDCALALRYLHHYIDGCIVHRDIKLTNILLTENMEPKLSDFGLAKMLGMEESKVFTDVRGTIGYMDPEYMTNAKLTCASDVYSFGIVALQLLSGQKVFELDLDARDQLTRKAKDVSMNKRPPEDLEDPRLKGNVNKVDFESILQVAVLCVAKSSKGRPTIDVVFEEMDKAWKNTVAELKAQRGMSSSATPLSLSSGVLSV</sequence>
<dbReference type="InterPro" id="IPR000719">
    <property type="entry name" value="Prot_kinase_dom"/>
</dbReference>
<keyword evidence="2" id="KW-1133">Transmembrane helix</keyword>
<dbReference type="SUPFAM" id="SSF56112">
    <property type="entry name" value="Protein kinase-like (PK-like)"/>
    <property type="match status" value="1"/>
</dbReference>
<evidence type="ECO:0000256" key="1">
    <source>
        <dbReference type="ARBA" id="ARBA00004479"/>
    </source>
</evidence>
<dbReference type="Gene3D" id="1.10.510.10">
    <property type="entry name" value="Transferase(Phosphotransferase) domain 1"/>
    <property type="match status" value="1"/>
</dbReference>
<feature type="domain" description="Protein kinase" evidence="3">
    <location>
        <begin position="76"/>
        <end position="347"/>
    </location>
</feature>
<dbReference type="GO" id="GO:0016020">
    <property type="term" value="C:membrane"/>
    <property type="evidence" value="ECO:0007669"/>
    <property type="project" value="UniProtKB-SubCell"/>
</dbReference>
<proteinExistence type="predicted"/>
<dbReference type="FunFam" id="3.30.200.20:FF:000610">
    <property type="entry name" value="Cysteine-rich receptor-like protein kinase 40"/>
    <property type="match status" value="1"/>
</dbReference>
<dbReference type="Pfam" id="PF00069">
    <property type="entry name" value="Pkinase"/>
    <property type="match status" value="1"/>
</dbReference>
<dbReference type="EMBL" id="JBEDUW010000006">
    <property type="protein sequence ID" value="KAK9919317.1"/>
    <property type="molecule type" value="Genomic_DNA"/>
</dbReference>
<keyword evidence="2" id="KW-0472">Membrane</keyword>
<evidence type="ECO:0000313" key="5">
    <source>
        <dbReference type="Proteomes" id="UP001457282"/>
    </source>
</evidence>
<dbReference type="AlphaFoldDB" id="A0AAW1W4B4"/>
<dbReference type="Proteomes" id="UP001457282">
    <property type="component" value="Unassembled WGS sequence"/>
</dbReference>
<evidence type="ECO:0000256" key="2">
    <source>
        <dbReference type="SAM" id="Phobius"/>
    </source>
</evidence>
<reference evidence="4 5" key="1">
    <citation type="journal article" date="2023" name="G3 (Bethesda)">
        <title>A chromosome-length genome assembly and annotation of blackberry (Rubus argutus, cv. 'Hillquist').</title>
        <authorList>
            <person name="Bruna T."/>
            <person name="Aryal R."/>
            <person name="Dudchenko O."/>
            <person name="Sargent D.J."/>
            <person name="Mead D."/>
            <person name="Buti M."/>
            <person name="Cavallini A."/>
            <person name="Hytonen T."/>
            <person name="Andres J."/>
            <person name="Pham M."/>
            <person name="Weisz D."/>
            <person name="Mascagni F."/>
            <person name="Usai G."/>
            <person name="Natali L."/>
            <person name="Bassil N."/>
            <person name="Fernandez G.E."/>
            <person name="Lomsadze A."/>
            <person name="Armour M."/>
            <person name="Olukolu B."/>
            <person name="Poorten T."/>
            <person name="Britton C."/>
            <person name="Davik J."/>
            <person name="Ashrafi H."/>
            <person name="Aiden E.L."/>
            <person name="Borodovsky M."/>
            <person name="Worthington M."/>
        </authorList>
    </citation>
    <scope>NUCLEOTIDE SEQUENCE [LARGE SCALE GENOMIC DNA]</scope>
    <source>
        <strain evidence="4">PI 553951</strain>
    </source>
</reference>
<protein>
    <recommendedName>
        <fullName evidence="3">Protein kinase domain-containing protein</fullName>
    </recommendedName>
</protein>
<evidence type="ECO:0000259" key="3">
    <source>
        <dbReference type="PROSITE" id="PS50011"/>
    </source>
</evidence>
<dbReference type="Gene3D" id="3.30.200.20">
    <property type="entry name" value="Phosphorylase Kinase, domain 1"/>
    <property type="match status" value="1"/>
</dbReference>
<name>A0AAW1W4B4_RUBAR</name>
<dbReference type="PROSITE" id="PS50011">
    <property type="entry name" value="PROTEIN_KINASE_DOM"/>
    <property type="match status" value="1"/>
</dbReference>
<keyword evidence="2" id="KW-0812">Transmembrane</keyword>